<dbReference type="InterPro" id="IPR001841">
    <property type="entry name" value="Znf_RING"/>
</dbReference>
<gene>
    <name evidence="17" type="ORF">LITE_LOCUS44909</name>
</gene>
<evidence type="ECO:0000256" key="14">
    <source>
        <dbReference type="SAM" id="MobiDB-lite"/>
    </source>
</evidence>
<dbReference type="InterPro" id="IPR044066">
    <property type="entry name" value="TRIAD_supradom"/>
</dbReference>
<keyword evidence="8" id="KW-0479">Metal-binding</keyword>
<dbReference type="SUPFAM" id="SSF57850">
    <property type="entry name" value="RING/U-box"/>
    <property type="match status" value="3"/>
</dbReference>
<comment type="caution">
    <text evidence="17">The sequence shown here is derived from an EMBL/GenBank/DDBJ whole genome shotgun (WGS) entry which is preliminary data.</text>
</comment>
<keyword evidence="7" id="KW-0808">Transferase</keyword>
<evidence type="ECO:0000313" key="18">
    <source>
        <dbReference type="Proteomes" id="UP001154282"/>
    </source>
</evidence>
<dbReference type="Gene3D" id="3.30.40.10">
    <property type="entry name" value="Zinc/RING finger domain, C3HC4 (zinc finger)"/>
    <property type="match status" value="1"/>
</dbReference>
<evidence type="ECO:0000256" key="9">
    <source>
        <dbReference type="ARBA" id="ARBA00022737"/>
    </source>
</evidence>
<organism evidence="17 18">
    <name type="scientific">Linum tenue</name>
    <dbReference type="NCBI Taxonomy" id="586396"/>
    <lineage>
        <taxon>Eukaryota</taxon>
        <taxon>Viridiplantae</taxon>
        <taxon>Streptophyta</taxon>
        <taxon>Embryophyta</taxon>
        <taxon>Tracheophyta</taxon>
        <taxon>Spermatophyta</taxon>
        <taxon>Magnoliopsida</taxon>
        <taxon>eudicotyledons</taxon>
        <taxon>Gunneridae</taxon>
        <taxon>Pentapetalae</taxon>
        <taxon>rosids</taxon>
        <taxon>fabids</taxon>
        <taxon>Malpighiales</taxon>
        <taxon>Linaceae</taxon>
        <taxon>Linum</taxon>
    </lineage>
</organism>
<evidence type="ECO:0000256" key="4">
    <source>
        <dbReference type="ARBA" id="ARBA00004906"/>
    </source>
</evidence>
<dbReference type="Pfam" id="PF01485">
    <property type="entry name" value="IBR"/>
    <property type="match status" value="1"/>
</dbReference>
<feature type="domain" description="RING-type" evidence="15">
    <location>
        <begin position="84"/>
        <end position="133"/>
    </location>
</feature>
<dbReference type="GO" id="GO:0016567">
    <property type="term" value="P:protein ubiquitination"/>
    <property type="evidence" value="ECO:0007669"/>
    <property type="project" value="InterPro"/>
</dbReference>
<dbReference type="GO" id="GO:0008270">
    <property type="term" value="F:zinc ion binding"/>
    <property type="evidence" value="ECO:0007669"/>
    <property type="project" value="UniProtKB-KW"/>
</dbReference>
<dbReference type="GO" id="GO:0061630">
    <property type="term" value="F:ubiquitin protein ligase activity"/>
    <property type="evidence" value="ECO:0007669"/>
    <property type="project" value="UniProtKB-EC"/>
</dbReference>
<evidence type="ECO:0000256" key="3">
    <source>
        <dbReference type="ARBA" id="ARBA00003976"/>
    </source>
</evidence>
<accession>A0AAV0QV71</accession>
<dbReference type="AlphaFoldDB" id="A0AAV0QV71"/>
<dbReference type="SMART" id="SM00647">
    <property type="entry name" value="IBR"/>
    <property type="match status" value="1"/>
</dbReference>
<dbReference type="Gene3D" id="1.20.120.1750">
    <property type="match status" value="1"/>
</dbReference>
<dbReference type="CDD" id="cd22582">
    <property type="entry name" value="BRcat_RBR_unk"/>
    <property type="match status" value="1"/>
</dbReference>
<comment type="function">
    <text evidence="3">Might act as an E3 ubiquitin-protein ligase, or as part of E3 complex, which accepts ubiquitin from specific E2 ubiquitin-conjugating enzymes and then transfers it to substrates.</text>
</comment>
<feature type="region of interest" description="Disordered" evidence="14">
    <location>
        <begin position="47"/>
        <end position="74"/>
    </location>
</feature>
<evidence type="ECO:0000256" key="8">
    <source>
        <dbReference type="ARBA" id="ARBA00022723"/>
    </source>
</evidence>
<evidence type="ECO:0000256" key="2">
    <source>
        <dbReference type="ARBA" id="ARBA00001947"/>
    </source>
</evidence>
<evidence type="ECO:0000256" key="7">
    <source>
        <dbReference type="ARBA" id="ARBA00022679"/>
    </source>
</evidence>
<comment type="catalytic activity">
    <reaction evidence="1">
        <text>[E2 ubiquitin-conjugating enzyme]-S-ubiquitinyl-L-cysteine + [acceptor protein]-L-lysine = [E2 ubiquitin-conjugating enzyme]-L-cysteine + [acceptor protein]-N(6)-ubiquitinyl-L-lysine.</text>
        <dbReference type="EC" id="2.3.2.31"/>
    </reaction>
</comment>
<comment type="pathway">
    <text evidence="4">Protein modification; protein ubiquitination.</text>
</comment>
<feature type="domain" description="RING-type" evidence="16">
    <location>
        <begin position="80"/>
        <end position="269"/>
    </location>
</feature>
<keyword evidence="9" id="KW-0677">Repeat</keyword>
<evidence type="ECO:0000259" key="16">
    <source>
        <dbReference type="PROSITE" id="PS51873"/>
    </source>
</evidence>
<feature type="compositionally biased region" description="Polar residues" evidence="14">
    <location>
        <begin position="47"/>
        <end position="70"/>
    </location>
</feature>
<feature type="non-terminal residue" evidence="17">
    <location>
        <position position="1"/>
    </location>
</feature>
<evidence type="ECO:0000256" key="6">
    <source>
        <dbReference type="ARBA" id="ARBA00012251"/>
    </source>
</evidence>
<keyword evidence="10 13" id="KW-0863">Zinc-finger</keyword>
<reference evidence="17" key="1">
    <citation type="submission" date="2022-08" db="EMBL/GenBank/DDBJ databases">
        <authorList>
            <person name="Gutierrez-Valencia J."/>
        </authorList>
    </citation>
    <scope>NUCLEOTIDE SEQUENCE</scope>
</reference>
<name>A0AAV0QV71_9ROSI</name>
<evidence type="ECO:0000256" key="11">
    <source>
        <dbReference type="ARBA" id="ARBA00022786"/>
    </source>
</evidence>
<dbReference type="FunFam" id="3.30.40.10:FF:000230">
    <property type="entry name" value="RBR-type E3 ubiquitin transferase"/>
    <property type="match status" value="1"/>
</dbReference>
<dbReference type="InterPro" id="IPR031127">
    <property type="entry name" value="E3_UB_ligase_RBR"/>
</dbReference>
<evidence type="ECO:0000256" key="10">
    <source>
        <dbReference type="ARBA" id="ARBA00022771"/>
    </source>
</evidence>
<evidence type="ECO:0000256" key="12">
    <source>
        <dbReference type="ARBA" id="ARBA00022833"/>
    </source>
</evidence>
<keyword evidence="12" id="KW-0862">Zinc</keyword>
<evidence type="ECO:0000256" key="13">
    <source>
        <dbReference type="PROSITE-ProRule" id="PRU00175"/>
    </source>
</evidence>
<keyword evidence="11" id="KW-0833">Ubl conjugation pathway</keyword>
<dbReference type="InterPro" id="IPR013083">
    <property type="entry name" value="Znf_RING/FYVE/PHD"/>
</dbReference>
<protein>
    <recommendedName>
        <fullName evidence="6">RBR-type E3 ubiquitin transferase</fullName>
        <ecNumber evidence="6">2.3.2.31</ecNumber>
    </recommendedName>
</protein>
<dbReference type="EMBL" id="CAMGYJ010000010">
    <property type="protein sequence ID" value="CAI0548836.1"/>
    <property type="molecule type" value="Genomic_DNA"/>
</dbReference>
<evidence type="ECO:0000256" key="1">
    <source>
        <dbReference type="ARBA" id="ARBA00001798"/>
    </source>
</evidence>
<keyword evidence="18" id="KW-1185">Reference proteome</keyword>
<proteinExistence type="inferred from homology"/>
<dbReference type="Proteomes" id="UP001154282">
    <property type="component" value="Unassembled WGS sequence"/>
</dbReference>
<evidence type="ECO:0000259" key="15">
    <source>
        <dbReference type="PROSITE" id="PS50089"/>
    </source>
</evidence>
<comment type="cofactor">
    <cofactor evidence="2">
        <name>Zn(2+)</name>
        <dbReference type="ChEBI" id="CHEBI:29105"/>
    </cofactor>
</comment>
<dbReference type="InterPro" id="IPR002867">
    <property type="entry name" value="IBR_dom"/>
</dbReference>
<dbReference type="PANTHER" id="PTHR11685">
    <property type="entry name" value="RBR FAMILY RING FINGER AND IBR DOMAIN-CONTAINING"/>
    <property type="match status" value="1"/>
</dbReference>
<dbReference type="PROSITE" id="PS50089">
    <property type="entry name" value="ZF_RING_2"/>
    <property type="match status" value="1"/>
</dbReference>
<evidence type="ECO:0000256" key="5">
    <source>
        <dbReference type="ARBA" id="ARBA00005884"/>
    </source>
</evidence>
<comment type="similarity">
    <text evidence="5">Belongs to the RBR family. Ariadne subfamily.</text>
</comment>
<dbReference type="EC" id="2.3.2.31" evidence="6"/>
<sequence length="269" mass="30034">VSSLFLFLCHSHSLLKSSFLSKCLNHPQNQSSLRKRSRWRKQLSDLNSANEDGQENQTHQQTLLPTQAHDSPQDDDKEQALKLCEICADSKQSHQILAVGACTHAAYCTDCISRHVAAKIGQSGAAATVITCPASGCGTAIELDSCRGALPKAVIDKWEEALCRNSIGESQRFYCPFRDCSAMLVAEAESIRESECPYCHRLFCAQCGVAWHSGVDCEVFQRLGQDERGREDIMVMEMAKSNKWRRCPNCKFYVERTEGCPHITCRVQV</sequence>
<dbReference type="PROSITE" id="PS51873">
    <property type="entry name" value="TRIAD"/>
    <property type="match status" value="1"/>
</dbReference>
<evidence type="ECO:0000313" key="17">
    <source>
        <dbReference type="EMBL" id="CAI0548836.1"/>
    </source>
</evidence>